<evidence type="ECO:0000256" key="9">
    <source>
        <dbReference type="ARBA" id="ARBA00023125"/>
    </source>
</evidence>
<keyword evidence="3 13" id="KW-0540">Nuclease</keyword>
<organism evidence="15 16">
    <name type="scientific">Novipirellula herctigrandis</name>
    <dbReference type="NCBI Taxonomy" id="2527986"/>
    <lineage>
        <taxon>Bacteria</taxon>
        <taxon>Pseudomonadati</taxon>
        <taxon>Planctomycetota</taxon>
        <taxon>Planctomycetia</taxon>
        <taxon>Pirellulales</taxon>
        <taxon>Pirellulaceae</taxon>
        <taxon>Novipirellula</taxon>
    </lineage>
</organism>
<dbReference type="OrthoDB" id="9805499at2"/>
<dbReference type="GO" id="GO:0008821">
    <property type="term" value="F:crossover junction DNA endonuclease activity"/>
    <property type="evidence" value="ECO:0007669"/>
    <property type="project" value="UniProtKB-UniRule"/>
</dbReference>
<accession>A0A5C5Z7S2</accession>
<dbReference type="EC" id="3.1.21.10" evidence="13 14"/>
<evidence type="ECO:0000256" key="8">
    <source>
        <dbReference type="ARBA" id="ARBA00022842"/>
    </source>
</evidence>
<evidence type="ECO:0000256" key="11">
    <source>
        <dbReference type="ARBA" id="ARBA00023204"/>
    </source>
</evidence>
<evidence type="ECO:0000256" key="4">
    <source>
        <dbReference type="ARBA" id="ARBA00022723"/>
    </source>
</evidence>
<evidence type="ECO:0000256" key="12">
    <source>
        <dbReference type="ARBA" id="ARBA00029354"/>
    </source>
</evidence>
<dbReference type="GO" id="GO:0006281">
    <property type="term" value="P:DNA repair"/>
    <property type="evidence" value="ECO:0007669"/>
    <property type="project" value="UniProtKB-UniRule"/>
</dbReference>
<comment type="similarity">
    <text evidence="1 13">Belongs to the RuvC family.</text>
</comment>
<dbReference type="FunFam" id="3.30.420.10:FF:000002">
    <property type="entry name" value="Crossover junction endodeoxyribonuclease RuvC"/>
    <property type="match status" value="1"/>
</dbReference>
<keyword evidence="10 13" id="KW-0233">DNA recombination</keyword>
<proteinExistence type="inferred from homology"/>
<dbReference type="InterPro" id="IPR036397">
    <property type="entry name" value="RNaseH_sf"/>
</dbReference>
<keyword evidence="2 13" id="KW-0963">Cytoplasm</keyword>
<dbReference type="PANTHER" id="PTHR30194:SF3">
    <property type="entry name" value="CROSSOVER JUNCTION ENDODEOXYRIBONUCLEASE RUVC"/>
    <property type="match status" value="1"/>
</dbReference>
<evidence type="ECO:0000256" key="2">
    <source>
        <dbReference type="ARBA" id="ARBA00022490"/>
    </source>
</evidence>
<dbReference type="GO" id="GO:0006310">
    <property type="term" value="P:DNA recombination"/>
    <property type="evidence" value="ECO:0007669"/>
    <property type="project" value="UniProtKB-UniRule"/>
</dbReference>
<dbReference type="InterPro" id="IPR012337">
    <property type="entry name" value="RNaseH-like_sf"/>
</dbReference>
<dbReference type="NCBIfam" id="NF000711">
    <property type="entry name" value="PRK00039.2-1"/>
    <property type="match status" value="1"/>
</dbReference>
<comment type="caution">
    <text evidence="15">The sequence shown here is derived from an EMBL/GenBank/DDBJ whole genome shotgun (WGS) entry which is preliminary data.</text>
</comment>
<feature type="binding site" evidence="13">
    <location>
        <position position="78"/>
    </location>
    <ligand>
        <name>Mg(2+)</name>
        <dbReference type="ChEBI" id="CHEBI:18420"/>
        <label>2</label>
    </ligand>
</feature>
<dbReference type="GO" id="GO:0005737">
    <property type="term" value="C:cytoplasm"/>
    <property type="evidence" value="ECO:0007669"/>
    <property type="project" value="UniProtKB-SubCell"/>
</dbReference>
<dbReference type="GO" id="GO:0003677">
    <property type="term" value="F:DNA binding"/>
    <property type="evidence" value="ECO:0007669"/>
    <property type="project" value="UniProtKB-KW"/>
</dbReference>
<evidence type="ECO:0000313" key="16">
    <source>
        <dbReference type="Proteomes" id="UP000315010"/>
    </source>
</evidence>
<dbReference type="HAMAP" id="MF_00034">
    <property type="entry name" value="RuvC"/>
    <property type="match status" value="1"/>
</dbReference>
<keyword evidence="5 13" id="KW-0255">Endonuclease</keyword>
<keyword evidence="6 13" id="KW-0227">DNA damage</keyword>
<comment type="catalytic activity">
    <reaction evidence="12 13">
        <text>Endonucleolytic cleavage at a junction such as a reciprocal single-stranded crossover between two homologous DNA duplexes (Holliday junction).</text>
        <dbReference type="EC" id="3.1.21.10"/>
    </reaction>
</comment>
<evidence type="ECO:0000256" key="3">
    <source>
        <dbReference type="ARBA" id="ARBA00022722"/>
    </source>
</evidence>
<keyword evidence="9 13" id="KW-0238">DNA-binding</keyword>
<comment type="function">
    <text evidence="13">The RuvA-RuvB-RuvC complex processes Holliday junction (HJ) DNA during genetic recombination and DNA repair. Endonuclease that resolves HJ intermediates. Cleaves cruciform DNA by making single-stranded nicks across the HJ at symmetrical positions within the homologous arms, yielding a 5'-phosphate and a 3'-hydroxyl group; requires a central core of homology in the junction. The consensus cleavage sequence is 5'-(A/T)TT(C/G)-3'. Cleavage occurs on the 3'-side of the TT dinucleotide at the point of strand exchange. HJ branch migration catalyzed by RuvA-RuvB allows RuvC to scan DNA until it finds its consensus sequence, where it cleaves and resolves the cruciform DNA.</text>
</comment>
<evidence type="ECO:0000256" key="5">
    <source>
        <dbReference type="ARBA" id="ARBA00022759"/>
    </source>
</evidence>
<evidence type="ECO:0000256" key="14">
    <source>
        <dbReference type="NCBIfam" id="TIGR00228"/>
    </source>
</evidence>
<dbReference type="InterPro" id="IPR002176">
    <property type="entry name" value="X-over_junc_endoDNase_RuvC"/>
</dbReference>
<comment type="subunit">
    <text evidence="13">Homodimer which binds Holliday junction (HJ) DNA. The HJ becomes 2-fold symmetrical on binding to RuvC with unstacked arms; it has a different conformation from HJ DNA in complex with RuvA. In the full resolvosome a probable DNA-RuvA(4)-RuvB(12)-RuvC(2) complex forms which resolves the HJ.</text>
</comment>
<dbReference type="AlphaFoldDB" id="A0A5C5Z7S2"/>
<dbReference type="SUPFAM" id="SSF53098">
    <property type="entry name" value="Ribonuclease H-like"/>
    <property type="match status" value="1"/>
</dbReference>
<dbReference type="NCBIfam" id="TIGR00228">
    <property type="entry name" value="ruvC"/>
    <property type="match status" value="1"/>
</dbReference>
<dbReference type="GO" id="GO:0000287">
    <property type="term" value="F:magnesium ion binding"/>
    <property type="evidence" value="ECO:0007669"/>
    <property type="project" value="UniProtKB-UniRule"/>
</dbReference>
<gene>
    <name evidence="13 15" type="primary">ruvC</name>
    <name evidence="15" type="ORF">CA13_47150</name>
</gene>
<keyword evidence="7 13" id="KW-0378">Hydrolase</keyword>
<dbReference type="PROSITE" id="PS01321">
    <property type="entry name" value="RUVC"/>
    <property type="match status" value="1"/>
</dbReference>
<keyword evidence="4 13" id="KW-0479">Metal-binding</keyword>
<dbReference type="PRINTS" id="PR00696">
    <property type="entry name" value="RSOLVASERUVC"/>
</dbReference>
<feature type="active site" evidence="13">
    <location>
        <position position="152"/>
    </location>
</feature>
<evidence type="ECO:0000256" key="1">
    <source>
        <dbReference type="ARBA" id="ARBA00009518"/>
    </source>
</evidence>
<evidence type="ECO:0000256" key="13">
    <source>
        <dbReference type="HAMAP-Rule" id="MF_00034"/>
    </source>
</evidence>
<protein>
    <recommendedName>
        <fullName evidence="13 14">Crossover junction endodeoxyribonuclease RuvC</fullName>
        <ecNumber evidence="13 14">3.1.21.10</ecNumber>
    </recommendedName>
    <alternativeName>
        <fullName evidence="13">Holliday junction nuclease RuvC</fullName>
    </alternativeName>
    <alternativeName>
        <fullName evidence="13">Holliday junction resolvase RuvC</fullName>
    </alternativeName>
</protein>
<comment type="cofactor">
    <cofactor evidence="13">
        <name>Mg(2+)</name>
        <dbReference type="ChEBI" id="CHEBI:18420"/>
    </cofactor>
    <text evidence="13">Binds 2 Mg(2+) ion per subunit.</text>
</comment>
<comment type="subcellular location">
    <subcellularLocation>
        <location evidence="13">Cytoplasm</location>
    </subcellularLocation>
</comment>
<name>A0A5C5Z7S2_9BACT</name>
<keyword evidence="11 13" id="KW-0234">DNA repair</keyword>
<dbReference type="Proteomes" id="UP000315010">
    <property type="component" value="Unassembled WGS sequence"/>
</dbReference>
<feature type="binding site" evidence="13">
    <location>
        <position position="18"/>
    </location>
    <ligand>
        <name>Mg(2+)</name>
        <dbReference type="ChEBI" id="CHEBI:18420"/>
        <label>1</label>
    </ligand>
</feature>
<dbReference type="EMBL" id="SJPJ01000001">
    <property type="protein sequence ID" value="TWT83250.1"/>
    <property type="molecule type" value="Genomic_DNA"/>
</dbReference>
<feature type="active site" evidence="13">
    <location>
        <position position="18"/>
    </location>
</feature>
<evidence type="ECO:0000313" key="15">
    <source>
        <dbReference type="EMBL" id="TWT83250.1"/>
    </source>
</evidence>
<dbReference type="Pfam" id="PF02075">
    <property type="entry name" value="RuvC"/>
    <property type="match status" value="1"/>
</dbReference>
<evidence type="ECO:0000256" key="10">
    <source>
        <dbReference type="ARBA" id="ARBA00023172"/>
    </source>
</evidence>
<dbReference type="GO" id="GO:0048476">
    <property type="term" value="C:Holliday junction resolvase complex"/>
    <property type="evidence" value="ECO:0007669"/>
    <property type="project" value="UniProtKB-UniRule"/>
</dbReference>
<evidence type="ECO:0000256" key="6">
    <source>
        <dbReference type="ARBA" id="ARBA00022763"/>
    </source>
</evidence>
<keyword evidence="8 13" id="KW-0460">Magnesium</keyword>
<dbReference type="Gene3D" id="3.30.420.10">
    <property type="entry name" value="Ribonuclease H-like superfamily/Ribonuclease H"/>
    <property type="match status" value="1"/>
</dbReference>
<dbReference type="PANTHER" id="PTHR30194">
    <property type="entry name" value="CROSSOVER JUNCTION ENDODEOXYRIBONUCLEASE RUVC"/>
    <property type="match status" value="1"/>
</dbReference>
<evidence type="ECO:0000256" key="7">
    <source>
        <dbReference type="ARBA" id="ARBA00022801"/>
    </source>
</evidence>
<reference evidence="15 16" key="1">
    <citation type="submission" date="2019-02" db="EMBL/GenBank/DDBJ databases">
        <title>Deep-cultivation of Planctomycetes and their phenomic and genomic characterization uncovers novel biology.</title>
        <authorList>
            <person name="Wiegand S."/>
            <person name="Jogler M."/>
            <person name="Boedeker C."/>
            <person name="Pinto D."/>
            <person name="Vollmers J."/>
            <person name="Rivas-Marin E."/>
            <person name="Kohn T."/>
            <person name="Peeters S.H."/>
            <person name="Heuer A."/>
            <person name="Rast P."/>
            <person name="Oberbeckmann S."/>
            <person name="Bunk B."/>
            <person name="Jeske O."/>
            <person name="Meyerdierks A."/>
            <person name="Storesund J.E."/>
            <person name="Kallscheuer N."/>
            <person name="Luecker S."/>
            <person name="Lage O.M."/>
            <person name="Pohl T."/>
            <person name="Merkel B.J."/>
            <person name="Hornburger P."/>
            <person name="Mueller R.-W."/>
            <person name="Bruemmer F."/>
            <person name="Labrenz M."/>
            <person name="Spormann A.M."/>
            <person name="Op Den Camp H."/>
            <person name="Overmann J."/>
            <person name="Amann R."/>
            <person name="Jetten M.S.M."/>
            <person name="Mascher T."/>
            <person name="Medema M.H."/>
            <person name="Devos D.P."/>
            <person name="Kaster A.-K."/>
            <person name="Ovreas L."/>
            <person name="Rohde M."/>
            <person name="Galperin M.Y."/>
            <person name="Jogler C."/>
        </authorList>
    </citation>
    <scope>NUCLEOTIDE SEQUENCE [LARGE SCALE GENOMIC DNA]</scope>
    <source>
        <strain evidence="15 16">CA13</strain>
    </source>
</reference>
<dbReference type="CDD" id="cd16962">
    <property type="entry name" value="RuvC"/>
    <property type="match status" value="1"/>
</dbReference>
<keyword evidence="16" id="KW-1185">Reference proteome</keyword>
<sequence>MGTQFVSHASQSRILGIDPGLNTTGYGVIEVHGQTIKLCEAGIIRSRAQDSIENRLQELHNGIKEVIEAFYPERMALEQLFSHYARPRTAILMGHARGVICLAAGQAGIPVSHYEPTRVKKVLTGNGHAPKHQMQQAVKLQLSLATVPEPADVADALAIALCGHHLAGHHPGGKTPLEVQLMESKKGNKISKLE</sequence>
<feature type="binding site" evidence="13">
    <location>
        <position position="152"/>
    </location>
    <ligand>
        <name>Mg(2+)</name>
        <dbReference type="ChEBI" id="CHEBI:18420"/>
        <label>1</label>
    </ligand>
</feature>
<dbReference type="InterPro" id="IPR020563">
    <property type="entry name" value="X-over_junc_endoDNase_Mg_BS"/>
</dbReference>
<feature type="active site" evidence="13">
    <location>
        <position position="78"/>
    </location>
</feature>